<dbReference type="EMBL" id="JAPEUR010000007">
    <property type="protein sequence ID" value="KAJ4328786.1"/>
    <property type="molecule type" value="Genomic_DNA"/>
</dbReference>
<dbReference type="OrthoDB" id="160645at2759"/>
<dbReference type="Proteomes" id="UP001140502">
    <property type="component" value="Unassembled WGS sequence"/>
</dbReference>
<comment type="caution">
    <text evidence="1">The sequence shown here is derived from an EMBL/GenBank/DDBJ whole genome shotgun (WGS) entry which is preliminary data.</text>
</comment>
<dbReference type="AlphaFoldDB" id="A0A9W8WMT0"/>
<name>A0A9W8WMT0_9HYPO</name>
<protein>
    <submittedName>
        <fullName evidence="1">Uncharacterized protein</fullName>
    </submittedName>
</protein>
<evidence type="ECO:0000313" key="2">
    <source>
        <dbReference type="Proteomes" id="UP001140502"/>
    </source>
</evidence>
<sequence>MAPINQSKPTEESASGLSVVPGYPIKGRRHYPNSNTVWASKEDVVVFDGAEGLIHCYNDSIVATSVSRLRLEDETDIPSGGVMVAFAPYFPDENSVKYFFVAIGPNKNIFYPIVCEFENDTRYKLFLAEDPDKGAEMLKSPDLIFSLKGGKVTATPCL</sequence>
<accession>A0A9W8WMT0</accession>
<keyword evidence="2" id="KW-1185">Reference proteome</keyword>
<gene>
    <name evidence="1" type="ORF">N0V84_000791</name>
</gene>
<evidence type="ECO:0000313" key="1">
    <source>
        <dbReference type="EMBL" id="KAJ4328786.1"/>
    </source>
</evidence>
<organism evidence="1 2">
    <name type="scientific">Fusarium piperis</name>
    <dbReference type="NCBI Taxonomy" id="1435070"/>
    <lineage>
        <taxon>Eukaryota</taxon>
        <taxon>Fungi</taxon>
        <taxon>Dikarya</taxon>
        <taxon>Ascomycota</taxon>
        <taxon>Pezizomycotina</taxon>
        <taxon>Sordariomycetes</taxon>
        <taxon>Hypocreomycetidae</taxon>
        <taxon>Hypocreales</taxon>
        <taxon>Nectriaceae</taxon>
        <taxon>Fusarium</taxon>
        <taxon>Fusarium solani species complex</taxon>
    </lineage>
</organism>
<reference evidence="1" key="1">
    <citation type="submission" date="2022-10" db="EMBL/GenBank/DDBJ databases">
        <title>Tapping the CABI collections for fungal endophytes: first genome assemblies for Collariella, Neodidymelliopsis, Ascochyta clinopodiicola, Didymella pomorum, Didymosphaeria variabile, Neocosmospora piperis and Neocucurbitaria cava.</title>
        <authorList>
            <person name="Hill R."/>
        </authorList>
    </citation>
    <scope>NUCLEOTIDE SEQUENCE</scope>
    <source>
        <strain evidence="1">IMI 366586</strain>
    </source>
</reference>
<proteinExistence type="predicted"/>